<sequence length="232" mass="24465">MLSNSNSILTIIANPEWLTAIAASPTAMNVIASSSVARDIVRNSTTAMSIVNNNSMAIANLVSGLVGLNVADHADMNAVAASSAAMNAIVGSAVALSSIVKSELACRAIEANIQSHRLKVIETLNSSSLFRKESAVQLLVNKDSGYSANRNTRTAEKRGERSFTIYVPTTYYGDSTYGADLIVESLLTGKQLSTLYNKGSKTTTASGIALQGVQLIVVGKYGYVNFDVYIAT</sequence>
<reference evidence="1 2" key="1">
    <citation type="journal article" date="2020" name="Mol. Biol. Evol.">
        <title>Life and death of selfish genes: comparative genomics reveals the dynamic evolution of cytoplasmic incompatibility.</title>
        <authorList>
            <person name="Martinez J."/>
            <person name="Klasson L."/>
            <person name="Welch J."/>
            <person name="Jiggins F.M."/>
        </authorList>
    </citation>
    <scope>NUCLEOTIDE SEQUENCE [LARGE SCALE GENOMIC DNA]</scope>
    <source>
        <strain evidence="1">WNik</strain>
    </source>
</reference>
<dbReference type="AlphaFoldDB" id="A0A7G5CD99"/>
<gene>
    <name evidence="1" type="ORF">HC356_04015</name>
</gene>
<dbReference type="Proteomes" id="UP000515596">
    <property type="component" value="Chromosome"/>
</dbReference>
<protein>
    <submittedName>
        <fullName evidence="1">Uncharacterized protein</fullName>
    </submittedName>
</protein>
<organism evidence="1 2">
    <name type="scientific">Wolbachia pipientis</name>
    <dbReference type="NCBI Taxonomy" id="955"/>
    <lineage>
        <taxon>Bacteria</taxon>
        <taxon>Pseudomonadati</taxon>
        <taxon>Pseudomonadota</taxon>
        <taxon>Alphaproteobacteria</taxon>
        <taxon>Rickettsiales</taxon>
        <taxon>Anaplasmataceae</taxon>
        <taxon>Wolbachieae</taxon>
        <taxon>Wolbachia</taxon>
    </lineage>
</organism>
<dbReference type="RefSeq" id="WP_182182946.1">
    <property type="nucleotide sequence ID" value="NZ_CP050530.1"/>
</dbReference>
<proteinExistence type="predicted"/>
<accession>A0A7G5CD99</accession>
<name>A0A7G5CD99_WOLPI</name>
<evidence type="ECO:0000313" key="1">
    <source>
        <dbReference type="EMBL" id="QMV47183.1"/>
    </source>
</evidence>
<evidence type="ECO:0000313" key="2">
    <source>
        <dbReference type="Proteomes" id="UP000515596"/>
    </source>
</evidence>
<dbReference type="EMBL" id="CP050530">
    <property type="protein sequence ID" value="QMV47183.1"/>
    <property type="molecule type" value="Genomic_DNA"/>
</dbReference>